<sequence>MEQLLEEAMESNRSGRYADTIALWEPQLLEMGLGGDGPSLPKGIELLHALYFFAEAAVLLGESVKAAKAARRFEELYRIAAEANPEELGEAVHMRNMLQDMAFLFTKERETEVCLRSFGESLEFGKLPPFWTSRIQYFVALADYLDYNVVDAERKLSEISEEEAAFFAGPIDELRHNIQARKRLDYKSLRARHRAFIELGDYEEWVVQVSLNPDASLLAVMYKDGELKVLRTTDGNEVCSFSDSRPLFQGEKAGEAGLAFSPDSRYLAVGLGVGIVKVYDLAKKEPLTEYAYPGLDWEQLERNAYYEEYTYVTFSETGRYLIMVPTAASYDPQGDDGFGIPEPYRTFYCVEFASGEVVLQHTFPEGYKIAAVQMSSDERWLAAGCFGQGIKLWEMSTRLAVYENMDFVWLGLPSRVGMTQTVAFSRDSKKLAYASRQTVRIVHLAETDAFRTEDIPMPEKSVCSALCWDSRDRVIFAQYRHNTPSRLLRYRNGSEGMEVLLDQGLHDVEEIYVSEQHEEMWIYDMPAVQVINYTTGALIQKYDPDQWSYSRWVIFNKVAIRPEASMVAISHKTKVRLG</sequence>
<dbReference type="Gene3D" id="2.130.10.10">
    <property type="entry name" value="YVTN repeat-like/Quinoprotein amine dehydrogenase"/>
    <property type="match status" value="2"/>
</dbReference>
<evidence type="ECO:0000259" key="1">
    <source>
        <dbReference type="Pfam" id="PF12894"/>
    </source>
</evidence>
<evidence type="ECO:0000313" key="3">
    <source>
        <dbReference type="Proteomes" id="UP000325218"/>
    </source>
</evidence>
<dbReference type="OrthoDB" id="2538843at2"/>
<dbReference type="InterPro" id="IPR015943">
    <property type="entry name" value="WD40/YVTN_repeat-like_dom_sf"/>
</dbReference>
<comment type="caution">
    <text evidence="2">The sequence shown here is derived from an EMBL/GenBank/DDBJ whole genome shotgun (WGS) entry which is preliminary data.</text>
</comment>
<evidence type="ECO:0000313" key="2">
    <source>
        <dbReference type="EMBL" id="TYA10492.1"/>
    </source>
</evidence>
<dbReference type="InterPro" id="IPR001680">
    <property type="entry name" value="WD40_rpt"/>
</dbReference>
<dbReference type="Pfam" id="PF00400">
    <property type="entry name" value="WD40"/>
    <property type="match status" value="1"/>
</dbReference>
<protein>
    <recommendedName>
        <fullName evidence="1">Anaphase-promoting complex subunit 4-like WD40 domain-containing protein</fullName>
    </recommendedName>
</protein>
<feature type="domain" description="Anaphase-promoting complex subunit 4-like WD40" evidence="1">
    <location>
        <begin position="210"/>
        <end position="290"/>
    </location>
</feature>
<dbReference type="RefSeq" id="WP_148456166.1">
    <property type="nucleotide sequence ID" value="NZ_VSDO01000005.1"/>
</dbReference>
<keyword evidence="3" id="KW-1185">Reference proteome</keyword>
<reference evidence="2 3" key="1">
    <citation type="submission" date="2019-08" db="EMBL/GenBank/DDBJ databases">
        <title>Genome sequencing of Paenibacillus faecis DSM 23593(T).</title>
        <authorList>
            <person name="Kook J.-K."/>
            <person name="Park S.-N."/>
            <person name="Lim Y.K."/>
        </authorList>
    </citation>
    <scope>NUCLEOTIDE SEQUENCE [LARGE SCALE GENOMIC DNA]</scope>
    <source>
        <strain evidence="2 3">DSM 23593</strain>
    </source>
</reference>
<gene>
    <name evidence="2" type="ORF">FRY98_22005</name>
</gene>
<accession>A0A5D0CLB9</accession>
<dbReference type="Proteomes" id="UP000325218">
    <property type="component" value="Unassembled WGS sequence"/>
</dbReference>
<organism evidence="2 3">
    <name type="scientific">Paenibacillus faecis</name>
    <dbReference type="NCBI Taxonomy" id="862114"/>
    <lineage>
        <taxon>Bacteria</taxon>
        <taxon>Bacillati</taxon>
        <taxon>Bacillota</taxon>
        <taxon>Bacilli</taxon>
        <taxon>Bacillales</taxon>
        <taxon>Paenibacillaceae</taxon>
        <taxon>Paenibacillus</taxon>
    </lineage>
</organism>
<dbReference type="SUPFAM" id="SSF82171">
    <property type="entry name" value="DPP6 N-terminal domain-like"/>
    <property type="match status" value="1"/>
</dbReference>
<dbReference type="EMBL" id="VSDO01000005">
    <property type="protein sequence ID" value="TYA10492.1"/>
    <property type="molecule type" value="Genomic_DNA"/>
</dbReference>
<dbReference type="Pfam" id="PF12894">
    <property type="entry name" value="ANAPC4_WD40"/>
    <property type="match status" value="1"/>
</dbReference>
<proteinExistence type="predicted"/>
<dbReference type="AlphaFoldDB" id="A0A5D0CLB9"/>
<dbReference type="SMART" id="SM00320">
    <property type="entry name" value="WD40"/>
    <property type="match status" value="3"/>
</dbReference>
<name>A0A5D0CLB9_9BACL</name>
<dbReference type="InterPro" id="IPR024977">
    <property type="entry name" value="Apc4-like_WD40_dom"/>
</dbReference>